<comment type="catalytic activity">
    <reaction evidence="1 13">
        <text>Hydrolyzes free adenine bases from 7,8-dihydro-8-oxoguanine:adenine mismatched double-stranded DNA, leaving an apurinic site.</text>
        <dbReference type="EC" id="3.2.2.31"/>
    </reaction>
</comment>
<dbReference type="Pfam" id="PF00730">
    <property type="entry name" value="HhH-GPD"/>
    <property type="match status" value="1"/>
</dbReference>
<evidence type="ECO:0000256" key="3">
    <source>
        <dbReference type="ARBA" id="ARBA00012045"/>
    </source>
</evidence>
<dbReference type="SMART" id="SM00478">
    <property type="entry name" value="ENDO3c"/>
    <property type="match status" value="1"/>
</dbReference>
<dbReference type="CDD" id="cd03431">
    <property type="entry name" value="NUDIX_DNA_Glycosylase_C-MutY"/>
    <property type="match status" value="1"/>
</dbReference>
<dbReference type="SMART" id="SM00525">
    <property type="entry name" value="FES"/>
    <property type="match status" value="1"/>
</dbReference>
<dbReference type="InterPro" id="IPR005760">
    <property type="entry name" value="A/G_AdeGlyc_MutY"/>
</dbReference>
<comment type="function">
    <text evidence="13">Adenine glycosylase active on G-A mispairs.</text>
</comment>
<keyword evidence="7 13" id="KW-0227">DNA damage</keyword>
<dbReference type="RefSeq" id="WP_307340970.1">
    <property type="nucleotide sequence ID" value="NZ_JAUSUQ010000011.1"/>
</dbReference>
<comment type="similarity">
    <text evidence="2 13">Belongs to the Nth/MutY family.</text>
</comment>
<dbReference type="SUPFAM" id="SSF55811">
    <property type="entry name" value="Nudix"/>
    <property type="match status" value="1"/>
</dbReference>
<evidence type="ECO:0000256" key="9">
    <source>
        <dbReference type="ARBA" id="ARBA00023004"/>
    </source>
</evidence>
<dbReference type="PANTHER" id="PTHR42944:SF1">
    <property type="entry name" value="ADENINE DNA GLYCOSYLASE"/>
    <property type="match status" value="1"/>
</dbReference>
<dbReference type="EMBL" id="JAUSUQ010000011">
    <property type="protein sequence ID" value="MDQ0340037.1"/>
    <property type="molecule type" value="Genomic_DNA"/>
</dbReference>
<dbReference type="InterPro" id="IPR029119">
    <property type="entry name" value="MutY_C"/>
</dbReference>
<comment type="cofactor">
    <cofactor evidence="13">
        <name>[4Fe-4S] cluster</name>
        <dbReference type="ChEBI" id="CHEBI:49883"/>
    </cofactor>
    <text evidence="13">Binds 1 [4Fe-4S] cluster.</text>
</comment>
<dbReference type="Gene3D" id="3.90.79.10">
    <property type="entry name" value="Nucleoside Triphosphate Pyrophosphohydrolase"/>
    <property type="match status" value="1"/>
</dbReference>
<evidence type="ECO:0000256" key="4">
    <source>
        <dbReference type="ARBA" id="ARBA00022023"/>
    </source>
</evidence>
<protein>
    <recommendedName>
        <fullName evidence="4 13">Adenine DNA glycosylase</fullName>
        <ecNumber evidence="3 13">3.2.2.31</ecNumber>
    </recommendedName>
</protein>
<evidence type="ECO:0000256" key="8">
    <source>
        <dbReference type="ARBA" id="ARBA00022801"/>
    </source>
</evidence>
<evidence type="ECO:0000256" key="6">
    <source>
        <dbReference type="ARBA" id="ARBA00022723"/>
    </source>
</evidence>
<keyword evidence="6" id="KW-0479">Metal-binding</keyword>
<dbReference type="NCBIfam" id="TIGR01084">
    <property type="entry name" value="mutY"/>
    <property type="match status" value="1"/>
</dbReference>
<organism evidence="15 16">
    <name type="scientific">Caldalkalibacillus uzonensis</name>
    <dbReference type="NCBI Taxonomy" id="353224"/>
    <lineage>
        <taxon>Bacteria</taxon>
        <taxon>Bacillati</taxon>
        <taxon>Bacillota</taxon>
        <taxon>Bacilli</taxon>
        <taxon>Bacillales</taxon>
        <taxon>Bacillaceae</taxon>
        <taxon>Caldalkalibacillus</taxon>
    </lineage>
</organism>
<evidence type="ECO:0000256" key="7">
    <source>
        <dbReference type="ARBA" id="ARBA00022763"/>
    </source>
</evidence>
<keyword evidence="10" id="KW-0411">Iron-sulfur</keyword>
<name>A0ABU0CXH1_9BACI</name>
<dbReference type="InterPro" id="IPR044298">
    <property type="entry name" value="MIG/MutY"/>
</dbReference>
<evidence type="ECO:0000313" key="16">
    <source>
        <dbReference type="Proteomes" id="UP001232445"/>
    </source>
</evidence>
<accession>A0ABU0CXH1</accession>
<evidence type="ECO:0000256" key="1">
    <source>
        <dbReference type="ARBA" id="ARBA00000843"/>
    </source>
</evidence>
<dbReference type="GO" id="GO:0016798">
    <property type="term" value="F:hydrolase activity, acting on glycosyl bonds"/>
    <property type="evidence" value="ECO:0007669"/>
    <property type="project" value="UniProtKB-KW"/>
</dbReference>
<dbReference type="Gene3D" id="1.10.1670.10">
    <property type="entry name" value="Helix-hairpin-Helix base-excision DNA repair enzymes (C-terminal)"/>
    <property type="match status" value="1"/>
</dbReference>
<proteinExistence type="inferred from homology"/>
<dbReference type="PANTHER" id="PTHR42944">
    <property type="entry name" value="ADENINE DNA GLYCOSYLASE"/>
    <property type="match status" value="1"/>
</dbReference>
<evidence type="ECO:0000256" key="13">
    <source>
        <dbReference type="RuleBase" id="RU365096"/>
    </source>
</evidence>
<dbReference type="InterPro" id="IPR003651">
    <property type="entry name" value="Endonuclease3_FeS-loop_motif"/>
</dbReference>
<evidence type="ECO:0000256" key="12">
    <source>
        <dbReference type="ARBA" id="ARBA00023295"/>
    </source>
</evidence>
<sequence length="373" mass="43332">MDQAAEKYLAAFPVDRFQKQLLYWFERNMRQLPWREDRDPYKIWVSEVMLQQTQVDTVIPYYKRFMERFPTLEALAEADEEEVLKHWEGLGYYSRARNLHQAVKEVKERYGGQVPENREDISTLKGVGPYTAGAILSIAYGQREPAVDGNVLRVISRLLYIEEDIQKVKTRRLVEAIVQCLIPEGRASYFNQGLMELGALVCTPKSPHCLTCPVHEVCLAYQQGVQSQLPVKAKKKKPKTVKLVAGVLTDGEQVLIRQRPNSGLLAKLYEFPNVEWYGHEPAETISRYLFETYGLRAETVEEWPLVQHTFTHLIWEIRVYRLQLAEPLGGTLKSAQNRLSLASETRWERIGNLDRYPFPVSHQKIKKELRQRL</sequence>
<keyword evidence="5" id="KW-0004">4Fe-4S</keyword>
<dbReference type="Pfam" id="PF14815">
    <property type="entry name" value="NUDIX_4"/>
    <property type="match status" value="1"/>
</dbReference>
<dbReference type="Gene3D" id="1.10.340.30">
    <property type="entry name" value="Hypothetical protein, domain 2"/>
    <property type="match status" value="1"/>
</dbReference>
<keyword evidence="12 13" id="KW-0326">Glycosidase</keyword>
<dbReference type="CDD" id="cd00056">
    <property type="entry name" value="ENDO3c"/>
    <property type="match status" value="1"/>
</dbReference>
<keyword evidence="16" id="KW-1185">Reference proteome</keyword>
<dbReference type="InterPro" id="IPR023170">
    <property type="entry name" value="HhH_base_excis_C"/>
</dbReference>
<keyword evidence="11" id="KW-0234">DNA repair</keyword>
<gene>
    <name evidence="15" type="ORF">J2S00_002832</name>
</gene>
<dbReference type="Proteomes" id="UP001232445">
    <property type="component" value="Unassembled WGS sequence"/>
</dbReference>
<evidence type="ECO:0000259" key="14">
    <source>
        <dbReference type="SMART" id="SM00478"/>
    </source>
</evidence>
<evidence type="ECO:0000313" key="15">
    <source>
        <dbReference type="EMBL" id="MDQ0340037.1"/>
    </source>
</evidence>
<reference evidence="15 16" key="1">
    <citation type="submission" date="2023-07" db="EMBL/GenBank/DDBJ databases">
        <title>Genomic Encyclopedia of Type Strains, Phase IV (KMG-IV): sequencing the most valuable type-strain genomes for metagenomic binning, comparative biology and taxonomic classification.</title>
        <authorList>
            <person name="Goeker M."/>
        </authorList>
    </citation>
    <scope>NUCLEOTIDE SEQUENCE [LARGE SCALE GENOMIC DNA]</scope>
    <source>
        <strain evidence="15 16">DSM 17740</strain>
    </source>
</reference>
<keyword evidence="9 13" id="KW-0408">Iron</keyword>
<dbReference type="EC" id="3.2.2.31" evidence="3 13"/>
<evidence type="ECO:0000256" key="2">
    <source>
        <dbReference type="ARBA" id="ARBA00008343"/>
    </source>
</evidence>
<feature type="domain" description="HhH-GPD" evidence="14">
    <location>
        <begin position="49"/>
        <end position="200"/>
    </location>
</feature>
<dbReference type="InterPro" id="IPR015797">
    <property type="entry name" value="NUDIX_hydrolase-like_dom_sf"/>
</dbReference>
<keyword evidence="8 15" id="KW-0378">Hydrolase</keyword>
<dbReference type="InterPro" id="IPR011257">
    <property type="entry name" value="DNA_glycosylase"/>
</dbReference>
<dbReference type="InterPro" id="IPR003265">
    <property type="entry name" value="HhH-GPD_domain"/>
</dbReference>
<dbReference type="Pfam" id="PF00633">
    <property type="entry name" value="HHH"/>
    <property type="match status" value="1"/>
</dbReference>
<evidence type="ECO:0000256" key="11">
    <source>
        <dbReference type="ARBA" id="ARBA00023204"/>
    </source>
</evidence>
<comment type="caution">
    <text evidence="15">The sequence shown here is derived from an EMBL/GenBank/DDBJ whole genome shotgun (WGS) entry which is preliminary data.</text>
</comment>
<dbReference type="InterPro" id="IPR000445">
    <property type="entry name" value="HhH_motif"/>
</dbReference>
<evidence type="ECO:0000256" key="5">
    <source>
        <dbReference type="ARBA" id="ARBA00022485"/>
    </source>
</evidence>
<dbReference type="SUPFAM" id="SSF48150">
    <property type="entry name" value="DNA-glycosylase"/>
    <property type="match status" value="1"/>
</dbReference>
<evidence type="ECO:0000256" key="10">
    <source>
        <dbReference type="ARBA" id="ARBA00023014"/>
    </source>
</evidence>